<name>A0ABV5QF26_9ACTN</name>
<proteinExistence type="predicted"/>
<evidence type="ECO:0000313" key="2">
    <source>
        <dbReference type="EMBL" id="MFB9534117.1"/>
    </source>
</evidence>
<organism evidence="2 3">
    <name type="scientific">Nonomuraea roseola</name>
    <dbReference type="NCBI Taxonomy" id="46179"/>
    <lineage>
        <taxon>Bacteria</taxon>
        <taxon>Bacillati</taxon>
        <taxon>Actinomycetota</taxon>
        <taxon>Actinomycetes</taxon>
        <taxon>Streptosporangiales</taxon>
        <taxon>Streptosporangiaceae</taxon>
        <taxon>Nonomuraea</taxon>
    </lineage>
</organism>
<dbReference type="RefSeq" id="WP_346118315.1">
    <property type="nucleotide sequence ID" value="NZ_BAAAXC010000005.1"/>
</dbReference>
<sequence length="80" mass="8884">MTDHRTGLVLSGSRVRLEINRRIMATMLHTGTGRRRILGRLSGLDSKLRHSHSRGQTQTSVQFPAHAGATDRSVSPREPI</sequence>
<accession>A0ABV5QF26</accession>
<dbReference type="Proteomes" id="UP001589646">
    <property type="component" value="Unassembled WGS sequence"/>
</dbReference>
<keyword evidence="3" id="KW-1185">Reference proteome</keyword>
<comment type="caution">
    <text evidence="2">The sequence shown here is derived from an EMBL/GenBank/DDBJ whole genome shotgun (WGS) entry which is preliminary data.</text>
</comment>
<feature type="region of interest" description="Disordered" evidence="1">
    <location>
        <begin position="44"/>
        <end position="80"/>
    </location>
</feature>
<dbReference type="EMBL" id="JBHMCE010000023">
    <property type="protein sequence ID" value="MFB9534117.1"/>
    <property type="molecule type" value="Genomic_DNA"/>
</dbReference>
<protein>
    <submittedName>
        <fullName evidence="2">Uncharacterized protein</fullName>
    </submittedName>
</protein>
<evidence type="ECO:0000313" key="3">
    <source>
        <dbReference type="Proteomes" id="UP001589646"/>
    </source>
</evidence>
<gene>
    <name evidence="2" type="ORF">ACFFRN_46625</name>
</gene>
<evidence type="ECO:0000256" key="1">
    <source>
        <dbReference type="SAM" id="MobiDB-lite"/>
    </source>
</evidence>
<reference evidence="2 3" key="1">
    <citation type="submission" date="2024-09" db="EMBL/GenBank/DDBJ databases">
        <authorList>
            <person name="Sun Q."/>
            <person name="Mori K."/>
        </authorList>
    </citation>
    <scope>NUCLEOTIDE SEQUENCE [LARGE SCALE GENOMIC DNA]</scope>
    <source>
        <strain evidence="2 3">JCM 3323</strain>
    </source>
</reference>